<evidence type="ECO:0000256" key="4">
    <source>
        <dbReference type="RuleBase" id="RU367022"/>
    </source>
</evidence>
<feature type="transmembrane region" description="Helical" evidence="4">
    <location>
        <begin position="20"/>
        <end position="38"/>
    </location>
</feature>
<dbReference type="WBParaSite" id="TTAC_0000422901-mRNA-1">
    <property type="protein sequence ID" value="TTAC_0000422901-mRNA-1"/>
    <property type="gene ID" value="TTAC_0000422901"/>
</dbReference>
<keyword evidence="4" id="KW-0406">Ion transport</keyword>
<evidence type="ECO:0000256" key="1">
    <source>
        <dbReference type="ARBA" id="ARBA00022692"/>
    </source>
</evidence>
<sequence length="99" mass="10447">MYFNTDLPFHLLFEAWNVDTVGKLVGACVGIFLLALVYEGTKGIRDRLLVSKLTSSSLVRYAGSAADADAVNASSSTPGYGLHQGDHVVPLSQGTMSGV</sequence>
<keyword evidence="4" id="KW-0186">Copper</keyword>
<name>A0A0R3WTY9_HYDTA</name>
<dbReference type="Proteomes" id="UP000274429">
    <property type="component" value="Unassembled WGS sequence"/>
</dbReference>
<evidence type="ECO:0000256" key="3">
    <source>
        <dbReference type="ARBA" id="ARBA00023136"/>
    </source>
</evidence>
<keyword evidence="1 4" id="KW-0812">Transmembrane</keyword>
<comment type="similarity">
    <text evidence="4">Belongs to the copper transporter (Ctr) (TC 1.A.56) family. SLC31A subfamily.</text>
</comment>
<dbReference type="AlphaFoldDB" id="A0A0R3WTY9"/>
<evidence type="ECO:0000256" key="5">
    <source>
        <dbReference type="SAM" id="MobiDB-lite"/>
    </source>
</evidence>
<dbReference type="STRING" id="6205.A0A0R3WTY9"/>
<keyword evidence="4" id="KW-0813">Transport</keyword>
<evidence type="ECO:0000313" key="6">
    <source>
        <dbReference type="EMBL" id="VDM24443.1"/>
    </source>
</evidence>
<evidence type="ECO:0000256" key="2">
    <source>
        <dbReference type="ARBA" id="ARBA00022989"/>
    </source>
</evidence>
<dbReference type="GO" id="GO:0005375">
    <property type="term" value="F:copper ion transmembrane transporter activity"/>
    <property type="evidence" value="ECO:0007669"/>
    <property type="project" value="UniProtKB-UniRule"/>
</dbReference>
<dbReference type="OrthoDB" id="161814at2759"/>
<reference evidence="8" key="1">
    <citation type="submission" date="2017-02" db="UniProtKB">
        <authorList>
            <consortium name="WormBaseParasite"/>
        </authorList>
    </citation>
    <scope>IDENTIFICATION</scope>
</reference>
<feature type="region of interest" description="Disordered" evidence="5">
    <location>
        <begin position="70"/>
        <end position="99"/>
    </location>
</feature>
<gene>
    <name evidence="6" type="ORF">TTAC_LOCUS4214</name>
</gene>
<dbReference type="Pfam" id="PF04145">
    <property type="entry name" value="Ctr"/>
    <property type="match status" value="1"/>
</dbReference>
<keyword evidence="3 4" id="KW-0472">Membrane</keyword>
<keyword evidence="4" id="KW-0187">Copper transport</keyword>
<reference evidence="6 7" key="2">
    <citation type="submission" date="2018-11" db="EMBL/GenBank/DDBJ databases">
        <authorList>
            <consortium name="Pathogen Informatics"/>
        </authorList>
    </citation>
    <scope>NUCLEOTIDE SEQUENCE [LARGE SCALE GENOMIC DNA]</scope>
</reference>
<evidence type="ECO:0000313" key="8">
    <source>
        <dbReference type="WBParaSite" id="TTAC_0000422901-mRNA-1"/>
    </source>
</evidence>
<keyword evidence="2 4" id="KW-1133">Transmembrane helix</keyword>
<dbReference type="InterPro" id="IPR007274">
    <property type="entry name" value="Cop_transporter"/>
</dbReference>
<protein>
    <recommendedName>
        <fullName evidence="4">Copper transport protein</fullName>
    </recommendedName>
</protein>
<organism evidence="8">
    <name type="scientific">Hydatigena taeniaeformis</name>
    <name type="common">Feline tapeworm</name>
    <name type="synonym">Taenia taeniaeformis</name>
    <dbReference type="NCBI Taxonomy" id="6205"/>
    <lineage>
        <taxon>Eukaryota</taxon>
        <taxon>Metazoa</taxon>
        <taxon>Spiralia</taxon>
        <taxon>Lophotrochozoa</taxon>
        <taxon>Platyhelminthes</taxon>
        <taxon>Cestoda</taxon>
        <taxon>Eucestoda</taxon>
        <taxon>Cyclophyllidea</taxon>
        <taxon>Taeniidae</taxon>
        <taxon>Hydatigera</taxon>
    </lineage>
</organism>
<comment type="subcellular location">
    <subcellularLocation>
        <location evidence="4">Membrane</location>
        <topology evidence="4">Multi-pass membrane protein</topology>
    </subcellularLocation>
</comment>
<accession>A0A0R3WTY9</accession>
<proteinExistence type="inferred from homology"/>
<keyword evidence="7" id="KW-1185">Reference proteome</keyword>
<evidence type="ECO:0000313" key="7">
    <source>
        <dbReference type="Proteomes" id="UP000274429"/>
    </source>
</evidence>
<dbReference type="GO" id="GO:0016020">
    <property type="term" value="C:membrane"/>
    <property type="evidence" value="ECO:0007669"/>
    <property type="project" value="UniProtKB-SubCell"/>
</dbReference>
<dbReference type="EMBL" id="UYWX01003929">
    <property type="protein sequence ID" value="VDM24443.1"/>
    <property type="molecule type" value="Genomic_DNA"/>
</dbReference>